<evidence type="ECO:0000313" key="3">
    <source>
        <dbReference type="Proteomes" id="UP001595887"/>
    </source>
</evidence>
<evidence type="ECO:0000313" key="2">
    <source>
        <dbReference type="EMBL" id="MFC4292989.1"/>
    </source>
</evidence>
<proteinExistence type="predicted"/>
<dbReference type="NCBIfam" id="TIGR04433">
    <property type="entry name" value="UrcA_uranyl"/>
    <property type="match status" value="1"/>
</dbReference>
<comment type="caution">
    <text evidence="2">The sequence shown here is derived from an EMBL/GenBank/DDBJ whole genome shotgun (WGS) entry which is preliminary data.</text>
</comment>
<dbReference type="Proteomes" id="UP001595887">
    <property type="component" value="Unassembled WGS sequence"/>
</dbReference>
<name>A0ABV8RIH0_9SPHN</name>
<dbReference type="InterPro" id="IPR030972">
    <property type="entry name" value="UrcA_uranyl"/>
</dbReference>
<accession>A0ABV8RIH0</accession>
<reference evidence="3" key="1">
    <citation type="journal article" date="2019" name="Int. J. Syst. Evol. Microbiol.">
        <title>The Global Catalogue of Microorganisms (GCM) 10K type strain sequencing project: providing services to taxonomists for standard genome sequencing and annotation.</title>
        <authorList>
            <consortium name="The Broad Institute Genomics Platform"/>
            <consortium name="The Broad Institute Genome Sequencing Center for Infectious Disease"/>
            <person name="Wu L."/>
            <person name="Ma J."/>
        </authorList>
    </citation>
    <scope>NUCLEOTIDE SEQUENCE [LARGE SCALE GENOMIC DNA]</scope>
    <source>
        <strain evidence="3">CECT 8531</strain>
    </source>
</reference>
<dbReference type="EMBL" id="JBHSDH010000013">
    <property type="protein sequence ID" value="MFC4292989.1"/>
    <property type="molecule type" value="Genomic_DNA"/>
</dbReference>
<keyword evidence="1" id="KW-0732">Signal</keyword>
<keyword evidence="3" id="KW-1185">Reference proteome</keyword>
<evidence type="ECO:0000256" key="1">
    <source>
        <dbReference type="SAM" id="SignalP"/>
    </source>
</evidence>
<feature type="signal peptide" evidence="1">
    <location>
        <begin position="1"/>
        <end position="25"/>
    </location>
</feature>
<sequence>MMTLKKLAPFAITGFSLLAASAASAADSSELTPISRTVEYGDLDLASVKGQQRFETRIKYAVKMVCQDSYARTLQQKALANQCKAQAMEGAMKDAKIAIANFNKGRFASGQMVVAGN</sequence>
<protein>
    <submittedName>
        <fullName evidence="2">UrcA family protein</fullName>
    </submittedName>
</protein>
<gene>
    <name evidence="2" type="ORF">ACFOWX_11245</name>
</gene>
<organism evidence="2 3">
    <name type="scientific">Sphingorhabdus arenilitoris</name>
    <dbReference type="NCBI Taxonomy" id="1490041"/>
    <lineage>
        <taxon>Bacteria</taxon>
        <taxon>Pseudomonadati</taxon>
        <taxon>Pseudomonadota</taxon>
        <taxon>Alphaproteobacteria</taxon>
        <taxon>Sphingomonadales</taxon>
        <taxon>Sphingomonadaceae</taxon>
        <taxon>Sphingorhabdus</taxon>
    </lineage>
</organism>
<feature type="chain" id="PRO_5046791750" evidence="1">
    <location>
        <begin position="26"/>
        <end position="117"/>
    </location>
</feature>
<dbReference type="RefSeq" id="WP_381424132.1">
    <property type="nucleotide sequence ID" value="NZ_JBHSDH010000013.1"/>
</dbReference>